<sequence>MNMIIKFMFWALKPNRIIFSKSIGKYEIFDILRYSRSIKLAFAKGFLACRDEFVELYYPLSLIGPVIVCQHERDGGTCSLYIPRKSKDSISPMLSPRSNSCSSSDLKELLEIETRCRQLKKEKDTLIGSRPQSFELIRRLELHVNSLSEARKEDKLRIESLEKELTNCTQEIDYLQDQLCTRNTELNYLVDHVENLEFKLVHMERLQDKAGKLEEEVKLSNSERLFLMQKLDDKEKELRESNSFVEKLEESISAMTLESQCEIESMKLDMVAMEQRYLETKKVQEEALHLNDKMDRLIEELQNAQKTIKSLEEENKGLRKELDMSTKNASTFCQSVEELIENKKRSQNTMGNDRDSKLTSLLETSCGEVLSHLLPKLAVALFADANSEVKMDVMAKQIQDYELLVKQLKEELREEKLKAKEEAEDLAQEMAELRYQITGLLEEECKRRACIEQASLQRIAQLEAQVLKEQNRSFPFARCMREI</sequence>
<name>A0ABP0XVQ8_9ROSI</name>
<keyword evidence="3" id="KW-1185">Reference proteome</keyword>
<dbReference type="Proteomes" id="UP001642487">
    <property type="component" value="Chromosome 10"/>
</dbReference>
<dbReference type="PANTHER" id="PTHR36390">
    <property type="entry name" value="MYOSIN HEAVY CHAIN-LIKE PROTEIN"/>
    <property type="match status" value="1"/>
</dbReference>
<gene>
    <name evidence="2" type="ORF">CITCOLO1_LOCUS3928</name>
</gene>
<organism evidence="2 3">
    <name type="scientific">Citrullus colocynthis</name>
    <name type="common">colocynth</name>
    <dbReference type="NCBI Taxonomy" id="252529"/>
    <lineage>
        <taxon>Eukaryota</taxon>
        <taxon>Viridiplantae</taxon>
        <taxon>Streptophyta</taxon>
        <taxon>Embryophyta</taxon>
        <taxon>Tracheophyta</taxon>
        <taxon>Spermatophyta</taxon>
        <taxon>Magnoliopsida</taxon>
        <taxon>eudicotyledons</taxon>
        <taxon>Gunneridae</taxon>
        <taxon>Pentapetalae</taxon>
        <taxon>rosids</taxon>
        <taxon>fabids</taxon>
        <taxon>Cucurbitales</taxon>
        <taxon>Cucurbitaceae</taxon>
        <taxon>Benincaseae</taxon>
        <taxon>Citrullus</taxon>
    </lineage>
</organism>
<keyword evidence="1" id="KW-0175">Coiled coil</keyword>
<dbReference type="PANTHER" id="PTHR36390:SF1">
    <property type="entry name" value="MYOSIN HEAVY CHAIN-LIKE PROTEIN"/>
    <property type="match status" value="1"/>
</dbReference>
<feature type="coiled-coil region" evidence="1">
    <location>
        <begin position="280"/>
        <end position="328"/>
    </location>
</feature>
<evidence type="ECO:0000256" key="1">
    <source>
        <dbReference type="SAM" id="Coils"/>
    </source>
</evidence>
<feature type="coiled-coil region" evidence="1">
    <location>
        <begin position="391"/>
        <end position="443"/>
    </location>
</feature>
<dbReference type="EMBL" id="OZ021744">
    <property type="protein sequence ID" value="CAK9312244.1"/>
    <property type="molecule type" value="Genomic_DNA"/>
</dbReference>
<accession>A0ABP0XVQ8</accession>
<evidence type="ECO:0000313" key="2">
    <source>
        <dbReference type="EMBL" id="CAK9312244.1"/>
    </source>
</evidence>
<proteinExistence type="predicted"/>
<protein>
    <submittedName>
        <fullName evidence="2">Uncharacterized protein</fullName>
    </submittedName>
</protein>
<reference evidence="2 3" key="1">
    <citation type="submission" date="2024-03" db="EMBL/GenBank/DDBJ databases">
        <authorList>
            <person name="Gkanogiannis A."/>
            <person name="Becerra Lopez-Lavalle L."/>
        </authorList>
    </citation>
    <scope>NUCLEOTIDE SEQUENCE [LARGE SCALE GENOMIC DNA]</scope>
</reference>
<evidence type="ECO:0000313" key="3">
    <source>
        <dbReference type="Proteomes" id="UP001642487"/>
    </source>
</evidence>
<feature type="coiled-coil region" evidence="1">
    <location>
        <begin position="144"/>
        <end position="251"/>
    </location>
</feature>